<dbReference type="RefSeq" id="WP_274713725.1">
    <property type="nucleotide sequence ID" value="NZ_JAILSO010000115.1"/>
</dbReference>
<protein>
    <submittedName>
        <fullName evidence="2">Uncharacterized protein</fullName>
    </submittedName>
</protein>
<evidence type="ECO:0000313" key="2">
    <source>
        <dbReference type="EMBL" id="MDE1480317.1"/>
    </source>
</evidence>
<name>A0AAJ1JAV2_XENBV</name>
<comment type="caution">
    <text evidence="2">The sequence shown here is derived from an EMBL/GenBank/DDBJ whole genome shotgun (WGS) entry which is preliminary data.</text>
</comment>
<keyword evidence="1" id="KW-0812">Transmembrane</keyword>
<proteinExistence type="predicted"/>
<reference evidence="2" key="1">
    <citation type="submission" date="2021-08" db="EMBL/GenBank/DDBJ databases">
        <authorList>
            <person name="Papudeshi B."/>
            <person name="Bashey-Visser F."/>
        </authorList>
    </citation>
    <scope>NUCLEOTIDE SEQUENCE</scope>
    <source>
        <strain evidence="2">MC_266_E_2016</strain>
    </source>
</reference>
<keyword evidence="1" id="KW-0472">Membrane</keyword>
<accession>A0AAJ1JAV2</accession>
<organism evidence="2 3">
    <name type="scientific">Xenorhabdus bovienii</name>
    <name type="common">Xenorhabdus nematophila subsp. bovienii</name>
    <dbReference type="NCBI Taxonomy" id="40576"/>
    <lineage>
        <taxon>Bacteria</taxon>
        <taxon>Pseudomonadati</taxon>
        <taxon>Pseudomonadota</taxon>
        <taxon>Gammaproteobacteria</taxon>
        <taxon>Enterobacterales</taxon>
        <taxon>Morganellaceae</taxon>
        <taxon>Xenorhabdus</taxon>
    </lineage>
</organism>
<dbReference type="EMBL" id="JAILSO010000115">
    <property type="protein sequence ID" value="MDE1480317.1"/>
    <property type="molecule type" value="Genomic_DNA"/>
</dbReference>
<dbReference type="Proteomes" id="UP001222434">
    <property type="component" value="Unassembled WGS sequence"/>
</dbReference>
<evidence type="ECO:0000313" key="3">
    <source>
        <dbReference type="Proteomes" id="UP001222434"/>
    </source>
</evidence>
<keyword evidence="1" id="KW-1133">Transmembrane helix</keyword>
<gene>
    <name evidence="2" type="ORF">KKJ01_19365</name>
</gene>
<sequence length="75" mass="8755">MNHFNYQKLMAGIGLLLFFLVLTALALISWYLSINDGDYFPTIIGTTGYVIFCWTWIPMMKKIVVWLFYLVRNGP</sequence>
<evidence type="ECO:0000256" key="1">
    <source>
        <dbReference type="SAM" id="Phobius"/>
    </source>
</evidence>
<reference evidence="2" key="2">
    <citation type="journal article" date="2022" name="J. Evol. Biol.">
        <title>Pre- and post-association barriers to host switching in sympatric mutualists.</title>
        <authorList>
            <person name="Dinges Z.M."/>
            <person name="Phillips R.K."/>
            <person name="Lively C.M."/>
            <person name="Bashey F."/>
        </authorList>
    </citation>
    <scope>NUCLEOTIDE SEQUENCE</scope>
    <source>
        <strain evidence="2">MC_266_E_2016</strain>
    </source>
</reference>
<feature type="transmembrane region" description="Helical" evidence="1">
    <location>
        <begin position="12"/>
        <end position="33"/>
    </location>
</feature>
<dbReference type="AlphaFoldDB" id="A0AAJ1JAV2"/>